<accession>A0A4U6UPB0</accession>
<keyword evidence="1" id="KW-0732">Signal</keyword>
<feature type="signal peptide" evidence="1">
    <location>
        <begin position="1"/>
        <end position="23"/>
    </location>
</feature>
<evidence type="ECO:0008006" key="4">
    <source>
        <dbReference type="Google" id="ProtNLM"/>
    </source>
</evidence>
<dbReference type="AlphaFoldDB" id="A0A4U6UPB0"/>
<reference evidence="2" key="1">
    <citation type="submission" date="2019-03" db="EMBL/GenBank/DDBJ databases">
        <title>WGS assembly of Setaria viridis.</title>
        <authorList>
            <person name="Huang P."/>
            <person name="Jenkins J."/>
            <person name="Grimwood J."/>
            <person name="Barry K."/>
            <person name="Healey A."/>
            <person name="Mamidi S."/>
            <person name="Sreedasyam A."/>
            <person name="Shu S."/>
            <person name="Feldman M."/>
            <person name="Wu J."/>
            <person name="Yu Y."/>
            <person name="Chen C."/>
            <person name="Johnson J."/>
            <person name="Rokhsar D."/>
            <person name="Baxter I."/>
            <person name="Schmutz J."/>
            <person name="Brutnell T."/>
            <person name="Kellogg E."/>
        </authorList>
    </citation>
    <scope>NUCLEOTIDE SEQUENCE [LARGE SCALE GENOMIC DNA]</scope>
</reference>
<evidence type="ECO:0000313" key="3">
    <source>
        <dbReference type="Proteomes" id="UP000298652"/>
    </source>
</evidence>
<dbReference type="Proteomes" id="UP000298652">
    <property type="component" value="Chromosome 5"/>
</dbReference>
<organism evidence="2 3">
    <name type="scientific">Setaria viridis</name>
    <name type="common">Green bristlegrass</name>
    <name type="synonym">Setaria italica subsp. viridis</name>
    <dbReference type="NCBI Taxonomy" id="4556"/>
    <lineage>
        <taxon>Eukaryota</taxon>
        <taxon>Viridiplantae</taxon>
        <taxon>Streptophyta</taxon>
        <taxon>Embryophyta</taxon>
        <taxon>Tracheophyta</taxon>
        <taxon>Spermatophyta</taxon>
        <taxon>Magnoliopsida</taxon>
        <taxon>Liliopsida</taxon>
        <taxon>Poales</taxon>
        <taxon>Poaceae</taxon>
        <taxon>PACMAD clade</taxon>
        <taxon>Panicoideae</taxon>
        <taxon>Panicodae</taxon>
        <taxon>Paniceae</taxon>
        <taxon>Cenchrinae</taxon>
        <taxon>Setaria</taxon>
    </lineage>
</organism>
<dbReference type="EMBL" id="CM016556">
    <property type="protein sequence ID" value="TKW16223.1"/>
    <property type="molecule type" value="Genomic_DNA"/>
</dbReference>
<evidence type="ECO:0000256" key="1">
    <source>
        <dbReference type="SAM" id="SignalP"/>
    </source>
</evidence>
<proteinExistence type="predicted"/>
<gene>
    <name evidence="2" type="ORF">SEVIR_5G286033v2</name>
</gene>
<evidence type="ECO:0000313" key="2">
    <source>
        <dbReference type="EMBL" id="TKW16223.1"/>
    </source>
</evidence>
<name>A0A4U6UPB0_SETVI</name>
<protein>
    <recommendedName>
        <fullName evidence="4">CNNM transmembrane domain-containing protein</fullName>
    </recommendedName>
</protein>
<feature type="chain" id="PRO_5020252755" description="CNNM transmembrane domain-containing protein" evidence="1">
    <location>
        <begin position="24"/>
        <end position="45"/>
    </location>
</feature>
<sequence>MKGKEMAVIFFCLISEIALLVLSRHPRVVAGILSTESPVGSLQVH</sequence>
<keyword evidence="3" id="KW-1185">Reference proteome</keyword>
<dbReference type="Gramene" id="TKW16223">
    <property type="protein sequence ID" value="TKW16223"/>
    <property type="gene ID" value="SEVIR_5G286033v2"/>
</dbReference>